<evidence type="ECO:0000313" key="11">
    <source>
        <dbReference type="EMBL" id="SCU91857.1"/>
    </source>
</evidence>
<feature type="region of interest" description="Disordered" evidence="8">
    <location>
        <begin position="1731"/>
        <end position="1760"/>
    </location>
</feature>
<dbReference type="Gene3D" id="6.20.50.30">
    <property type="match status" value="1"/>
</dbReference>
<keyword evidence="3 7" id="KW-0813">Transport</keyword>
<feature type="compositionally biased region" description="Basic and acidic residues" evidence="8">
    <location>
        <begin position="356"/>
        <end position="366"/>
    </location>
</feature>
<evidence type="ECO:0000256" key="8">
    <source>
        <dbReference type="SAM" id="MobiDB-lite"/>
    </source>
</evidence>
<feature type="region of interest" description="Disordered" evidence="8">
    <location>
        <begin position="112"/>
        <end position="151"/>
    </location>
</feature>
<dbReference type="GO" id="GO:0015031">
    <property type="term" value="P:protein transport"/>
    <property type="evidence" value="ECO:0007669"/>
    <property type="project" value="UniProtKB-KW"/>
</dbReference>
<feature type="domain" description="Sec16 central conserved" evidence="10">
    <location>
        <begin position="989"/>
        <end position="1070"/>
    </location>
</feature>
<evidence type="ECO:0000256" key="4">
    <source>
        <dbReference type="ARBA" id="ARBA00022824"/>
    </source>
</evidence>
<feature type="compositionally biased region" description="Basic and acidic residues" evidence="8">
    <location>
        <begin position="2079"/>
        <end position="2088"/>
    </location>
</feature>
<feature type="compositionally biased region" description="Basic and acidic residues" evidence="8">
    <location>
        <begin position="2025"/>
        <end position="2066"/>
    </location>
</feature>
<feature type="compositionally biased region" description="Polar residues" evidence="8">
    <location>
        <begin position="896"/>
        <end position="914"/>
    </location>
</feature>
<sequence length="2236" mass="242035">MGPEAKKKRNQKKKQKLKQKKAAAKTDTEGEAVASNQEQSLHKPESDTETGESAAQDLYGCSEPMEGIEGSGHAEESNEDQEMEICPHEESSIPVSESVTAQVAQANELILTHQKDETPEPEKEQEVGGNVLSATSEVEKVPVNLPEDGEYNEDNAAFLHEKFAKEPQPEPKIETTHIVTNVSPSFLGPIAASVADKVDTSHEDQKQDQNEDQREGQNEENEENEETDLHTEPINLRFNQKAGDSEILLKEDLQNKLLAQELADPAPVLTSDVDEEEDFQNDASDTEMDIDQSVSRSETGSHFETIGEASVGQMNSEKSDDHDKNIHETVPEGTEAVPTDKKEDLFSTDDSSSNEQHIEQNIREETNEPIGTIMQAASEGHKKSTESLSTHVSQEFISTIGVQNGPQTSDEVHNLFPDDSVAQEPLPWETSETEEKTHVDEKSQTPEKSHSEGFSGKSSTGVQDYGTPDQRQSEEISESYDAKAQDNIGNITVADQPFKNETGSTAEDTKEPPKESTFEKKFSFLDDDDDLLDDDDESENDNASDDSFLPSDREELSSNETTAQVNSEQRSSAGTQFSLHQKEVPDASQKIASFPVPYPAEHGVAPTVDSSRSVSSEPKAKYLPSVNSSGTATYETVPSFPAAGPAITFTAAQTTPHPLVKNDSNLNQKLDAEKKKSDAFDFPLEIIPPKPRKVSHAKTFAVAQSQSPVSTFAPARTSGSLVASGQPIAKRNNQEVTASRSDSVSSSGSGGMSAYGSGFAAQRPGPPLMAQVPKRSAFAPMVPSQTQVQNISAPSTMKKYAPSTLNAEPSKFSNALNISTKSARARAFSNVSNGSTGSAVSSYGRGSNTQGGLPGVNGNLPGLAPPTGNLAQNGESAFSPIQSNTIPPVLDVTSAPPHSSNFQKRSHARSNSSVYAPAHASKYAPTVLPQFQQPVSHQDAKSYSEGSYQFRRFSRSGSSFHPPMGPTALAQEAVQAPVDNEAMLKRQFPIFHWGKSSKVVFSFNASPPENGLYGAGDNGISVRVVGYDRILKSDIIFKAFPGPLLRNKSKEKDVVKWIDDYITEVSKREPFKDLTIYEILKVKILKGNLKVLAKALYDYEELLPFLSQPISSKNESSSATKLNETNQLRILAYLQMGGHEQALELALDHKDYALALMLGSLMGKEKWSSVVNAYLHEEFGLKHEEPHGFSVNLLTIIFQVFVGNAKRVMEDITSDPLLKEWALRDWKIIISAILNNINGAGVASESDNSNSSNPGMPAFVLEFIVSFGAFLAQNNDQLAGAVCFILCNLPLSPAEVFPGSDVRFQSIGNTNSIEAALLTEIYDFCQTTTSRVPELTCLLPQLLTHASALADYGLASSASKYTEAITANLKMMPKGSALAIDIAARLEFLNSKLVGSNGSWLAKPKLSTVWGQIDKSFNKFIGGDDDEVLNKGPKDKIFESFTPTTSRNASMLDLHSDGILNRPQAPFIGNSFTSQNSPNGAHERATLYGSNSPAFNVYGQVQSSVERSAEVRNSRTLGKTEAKMVAQEAHSSPQMKVADAVARPMGLTLSGRRSVTSLNSPVRLGGLAPGAAGQPAKNPVMTTPPIVSNRNKNKYSPAQLERRPSDANAPFLANTVTRSLTDVNSEDSGMGAVQYGALGAFTKRNLSRDSLISRRGSTRSVVSEEALNQTRPVSIPATSNEGSEEELGVESAITESGNASPLSSCVRLNNLPESSTLNNGVYGSSSDACVESSPRGYSMKSSDQLIGVRGTSPSISATDSVKVGSLELRESPTNHHEPNFTGEEPDPVLSKETLKESSQELLVNTAEPIWDKKAASFHSSIRGSHESTDAFSDRDQRPLGLDLPQSPPVRGANPYAPVSSQLPKPTTVNNPYAPKDPYAPKNTEDVSSPKPEQGSVQDQVTVDMPGNSDYNQDGNQTIPTEMSHVEEDSPKFLSPVFVGSGHNSERACGAPESKASSVAASDVEEQGIDHSYKREKSPKVAPVPIIRPAGNMSFKPFMPALKPGQETYYDDVVEDESEDEDDASETARETADAEREQKKREEEAERKRLEAKKGEKKEKEKKDLENRGQGGAGSWFGWLKKDSNEKKPVKAKLGHQNTFYYDEKLKRWVNKNATEKEKEELATPTPPPPPVIKRKPANVPESKPRSGSMANGAAARSSLVGGTHELITTPDLLPHSGQASPPVTLREKYADVNLTGKKANGLDDIMSLVSGPNVGGASSRKKKKATRGYVNVMNNM</sequence>
<feature type="compositionally biased region" description="Polar residues" evidence="8">
    <location>
        <begin position="831"/>
        <end position="850"/>
    </location>
</feature>
<feature type="compositionally biased region" description="Basic and acidic residues" evidence="8">
    <location>
        <begin position="433"/>
        <end position="451"/>
    </location>
</feature>
<evidence type="ECO:0000259" key="10">
    <source>
        <dbReference type="Pfam" id="PF12932"/>
    </source>
</evidence>
<dbReference type="Pfam" id="PF12931">
    <property type="entry name" value="TPR_Sec16"/>
    <property type="match status" value="1"/>
</dbReference>
<comment type="similarity">
    <text evidence="2 7">Belongs to the SEC16 family.</text>
</comment>
<evidence type="ECO:0000256" key="1">
    <source>
        <dbReference type="ARBA" id="ARBA00004397"/>
    </source>
</evidence>
<feature type="compositionally biased region" description="Low complexity" evidence="8">
    <location>
        <begin position="738"/>
        <end position="747"/>
    </location>
</feature>
<evidence type="ECO:0000259" key="9">
    <source>
        <dbReference type="Pfam" id="PF12931"/>
    </source>
</evidence>
<dbReference type="CDD" id="cd09233">
    <property type="entry name" value="ACE1-Sec16-like"/>
    <property type="match status" value="1"/>
</dbReference>
<dbReference type="GO" id="GO:0012507">
    <property type="term" value="C:ER to Golgi transport vesicle membrane"/>
    <property type="evidence" value="ECO:0007669"/>
    <property type="project" value="TreeGrafter"/>
</dbReference>
<feature type="compositionally biased region" description="Basic and acidic residues" evidence="8">
    <location>
        <begin position="196"/>
        <end position="217"/>
    </location>
</feature>
<protein>
    <recommendedName>
        <fullName evidence="7">Protein transport protein sec16</fullName>
    </recommendedName>
</protein>
<organism evidence="11 12">
    <name type="scientific">Lachancea mirantina</name>
    <dbReference type="NCBI Taxonomy" id="1230905"/>
    <lineage>
        <taxon>Eukaryota</taxon>
        <taxon>Fungi</taxon>
        <taxon>Dikarya</taxon>
        <taxon>Ascomycota</taxon>
        <taxon>Saccharomycotina</taxon>
        <taxon>Saccharomycetes</taxon>
        <taxon>Saccharomycetales</taxon>
        <taxon>Saccharomycetaceae</taxon>
        <taxon>Lachancea</taxon>
    </lineage>
</organism>
<evidence type="ECO:0000256" key="5">
    <source>
        <dbReference type="ARBA" id="ARBA00022892"/>
    </source>
</evidence>
<dbReference type="InterPro" id="IPR024340">
    <property type="entry name" value="Sec16_CCD"/>
</dbReference>
<feature type="region of interest" description="Disordered" evidence="8">
    <location>
        <begin position="1"/>
        <end position="98"/>
    </location>
</feature>
<dbReference type="OrthoDB" id="8918678at2759"/>
<feature type="compositionally biased region" description="Low complexity" evidence="8">
    <location>
        <begin position="856"/>
        <end position="866"/>
    </location>
</feature>
<feature type="region of interest" description="Disordered" evidence="8">
    <location>
        <begin position="727"/>
        <end position="766"/>
    </location>
</feature>
<keyword evidence="7" id="KW-0653">Protein transport</keyword>
<feature type="region of interest" description="Disordered" evidence="8">
    <location>
        <begin position="2112"/>
        <end position="2184"/>
    </location>
</feature>
<evidence type="ECO:0000256" key="2">
    <source>
        <dbReference type="ARBA" id="ARBA00005927"/>
    </source>
</evidence>
<feature type="compositionally biased region" description="Basic and acidic residues" evidence="8">
    <location>
        <begin position="1823"/>
        <end position="1837"/>
    </location>
</feature>
<dbReference type="Proteomes" id="UP000191024">
    <property type="component" value="Chromosome E"/>
</dbReference>
<feature type="compositionally biased region" description="Basic residues" evidence="8">
    <location>
        <begin position="1"/>
        <end position="23"/>
    </location>
</feature>
<evidence type="ECO:0000256" key="6">
    <source>
        <dbReference type="ARBA" id="ARBA00024687"/>
    </source>
</evidence>
<dbReference type="GO" id="GO:0070973">
    <property type="term" value="P:protein localization to endoplasmic reticulum exit site"/>
    <property type="evidence" value="ECO:0007669"/>
    <property type="project" value="TreeGrafter"/>
</dbReference>
<dbReference type="GO" id="GO:0007030">
    <property type="term" value="P:Golgi organization"/>
    <property type="evidence" value="ECO:0007669"/>
    <property type="project" value="TreeGrafter"/>
</dbReference>
<evidence type="ECO:0000256" key="3">
    <source>
        <dbReference type="ARBA" id="ARBA00022448"/>
    </source>
</evidence>
<dbReference type="GO" id="GO:0070971">
    <property type="term" value="C:endoplasmic reticulum exit site"/>
    <property type="evidence" value="ECO:0007669"/>
    <property type="project" value="TreeGrafter"/>
</dbReference>
<keyword evidence="7" id="KW-0472">Membrane</keyword>
<evidence type="ECO:0000313" key="12">
    <source>
        <dbReference type="Proteomes" id="UP000191024"/>
    </source>
</evidence>
<feature type="compositionally biased region" description="Acidic residues" evidence="8">
    <location>
        <begin position="2008"/>
        <end position="2024"/>
    </location>
</feature>
<feature type="compositionally biased region" description="Polar residues" evidence="8">
    <location>
        <begin position="1662"/>
        <end position="1681"/>
    </location>
</feature>
<keyword evidence="5 7" id="KW-0931">ER-Golgi transport</keyword>
<feature type="compositionally biased region" description="Polar residues" evidence="8">
    <location>
        <begin position="386"/>
        <end position="409"/>
    </location>
</feature>
<feature type="compositionally biased region" description="Polar residues" evidence="8">
    <location>
        <begin position="1858"/>
        <end position="1870"/>
    </location>
</feature>
<proteinExistence type="inferred from homology"/>
<dbReference type="GO" id="GO:0016192">
    <property type="term" value="P:vesicle-mediated transport"/>
    <property type="evidence" value="ECO:0007669"/>
    <property type="project" value="UniProtKB-KW"/>
</dbReference>
<comment type="subcellular location">
    <subcellularLocation>
        <location evidence="1">Endoplasmic reticulum membrane</location>
        <topology evidence="1">Peripheral membrane protein</topology>
        <orientation evidence="1">Cytoplasmic side</orientation>
    </subcellularLocation>
</comment>
<feature type="compositionally biased region" description="Polar residues" evidence="8">
    <location>
        <begin position="558"/>
        <end position="579"/>
    </location>
</feature>
<feature type="compositionally biased region" description="Polar residues" evidence="8">
    <location>
        <begin position="869"/>
        <end position="886"/>
    </location>
</feature>
<dbReference type="EMBL" id="LT598465">
    <property type="protein sequence ID" value="SCU91857.1"/>
    <property type="molecule type" value="Genomic_DNA"/>
</dbReference>
<keyword evidence="4 7" id="KW-0256">Endoplasmic reticulum</keyword>
<dbReference type="Gene3D" id="1.20.58.940">
    <property type="match status" value="1"/>
</dbReference>
<feature type="compositionally biased region" description="Polar residues" evidence="8">
    <location>
        <begin position="1693"/>
        <end position="1702"/>
    </location>
</feature>
<feature type="compositionally biased region" description="Acidic residues" evidence="8">
    <location>
        <begin position="272"/>
        <end position="290"/>
    </location>
</feature>
<feature type="region of interest" description="Disordered" evidence="8">
    <location>
        <begin position="1566"/>
        <end position="1603"/>
    </location>
</feature>
<feature type="compositionally biased region" description="Basic and acidic residues" evidence="8">
    <location>
        <begin position="1769"/>
        <end position="1778"/>
    </location>
</feature>
<feature type="region of interest" description="Disordered" evidence="8">
    <location>
        <begin position="190"/>
        <end position="238"/>
    </location>
</feature>
<feature type="compositionally biased region" description="Polar residues" evidence="8">
    <location>
        <begin position="1585"/>
        <end position="1596"/>
    </location>
</feature>
<gene>
    <name evidence="11" type="ORF">LAMI_0E07624G</name>
</gene>
<feature type="region of interest" description="Disordered" evidence="8">
    <location>
        <begin position="1821"/>
        <end position="2092"/>
    </location>
</feature>
<dbReference type="STRING" id="1230905.A0A1G4JMW6"/>
<feature type="region of interest" description="Disordered" evidence="8">
    <location>
        <begin position="265"/>
        <end position="631"/>
    </location>
</feature>
<name>A0A1G4JMW6_9SACH</name>
<feature type="compositionally biased region" description="Basic and acidic residues" evidence="8">
    <location>
        <begin position="1967"/>
        <end position="1978"/>
    </location>
</feature>
<feature type="domain" description="Sec16 Sec23-binding" evidence="9">
    <location>
        <begin position="1130"/>
        <end position="1424"/>
    </location>
</feature>
<feature type="region of interest" description="Disordered" evidence="8">
    <location>
        <begin position="831"/>
        <end position="915"/>
    </location>
</feature>
<feature type="compositionally biased region" description="Basic and acidic residues" evidence="8">
    <location>
        <begin position="317"/>
        <end position="330"/>
    </location>
</feature>
<feature type="region of interest" description="Disordered" evidence="8">
    <location>
        <begin position="1769"/>
        <end position="1788"/>
    </location>
</feature>
<reference evidence="11 12" key="1">
    <citation type="submission" date="2016-03" db="EMBL/GenBank/DDBJ databases">
        <authorList>
            <person name="Devillers H."/>
        </authorList>
    </citation>
    <scope>NUCLEOTIDE SEQUENCE [LARGE SCALE GENOMIC DNA]</scope>
    <source>
        <strain evidence="11">CBS 11717</strain>
    </source>
</reference>
<comment type="function">
    <text evidence="6 7">Involved in the initiation of assembly of the COPII coat required for the formation of transport vesicles from the endoplasmic reticulum (ER) and the selection of cargo molecules. Also involved in autophagy.</text>
</comment>
<feature type="compositionally biased region" description="Acidic residues" evidence="8">
    <location>
        <begin position="525"/>
        <end position="544"/>
    </location>
</feature>
<feature type="compositionally biased region" description="Polar residues" evidence="8">
    <location>
        <begin position="292"/>
        <end position="302"/>
    </location>
</feature>
<feature type="region of interest" description="Disordered" evidence="8">
    <location>
        <begin position="1662"/>
        <end position="1702"/>
    </location>
</feature>
<dbReference type="PANTHER" id="PTHR13402:SF6">
    <property type="entry name" value="SECRETORY 16, ISOFORM I"/>
    <property type="match status" value="1"/>
</dbReference>
<dbReference type="GO" id="GO:0006914">
    <property type="term" value="P:autophagy"/>
    <property type="evidence" value="ECO:0007669"/>
    <property type="project" value="UniProtKB-KW"/>
</dbReference>
<feature type="compositionally biased region" description="Basic and acidic residues" evidence="8">
    <location>
        <begin position="113"/>
        <end position="126"/>
    </location>
</feature>
<dbReference type="Pfam" id="PF12932">
    <property type="entry name" value="Sec16"/>
    <property type="match status" value="1"/>
</dbReference>
<dbReference type="InterPro" id="IPR024298">
    <property type="entry name" value="Sec16_Sec23-bd"/>
</dbReference>
<feature type="compositionally biased region" description="Low complexity" evidence="8">
    <location>
        <begin position="1566"/>
        <end position="1576"/>
    </location>
</feature>
<dbReference type="PANTHER" id="PTHR13402">
    <property type="entry name" value="RGPR-RELATED"/>
    <property type="match status" value="1"/>
</dbReference>
<keyword evidence="12" id="KW-1185">Reference proteome</keyword>
<feature type="compositionally biased region" description="Polar residues" evidence="8">
    <location>
        <begin position="1908"/>
        <end position="1920"/>
    </location>
</feature>
<keyword evidence="7" id="KW-0072">Autophagy</keyword>
<feature type="compositionally biased region" description="Basic and acidic residues" evidence="8">
    <location>
        <begin position="507"/>
        <end position="524"/>
    </location>
</feature>
<accession>A0A1G4JMW6</accession>
<dbReference type="GO" id="GO:0005789">
    <property type="term" value="C:endoplasmic reticulum membrane"/>
    <property type="evidence" value="ECO:0007669"/>
    <property type="project" value="UniProtKB-SubCell"/>
</dbReference>
<evidence type="ECO:0000256" key="7">
    <source>
        <dbReference type="RuleBase" id="RU364101"/>
    </source>
</evidence>